<keyword evidence="8 14" id="KW-1133">Transmembrane helix</keyword>
<dbReference type="Pfam" id="PF00209">
    <property type="entry name" value="SNF"/>
    <property type="match status" value="1"/>
</dbReference>
<dbReference type="GO" id="GO:0006865">
    <property type="term" value="P:amino acid transport"/>
    <property type="evidence" value="ECO:0007669"/>
    <property type="project" value="TreeGrafter"/>
</dbReference>
<feature type="transmembrane region" description="Helical" evidence="14">
    <location>
        <begin position="236"/>
        <end position="263"/>
    </location>
</feature>
<evidence type="ECO:0000256" key="6">
    <source>
        <dbReference type="ARBA" id="ARBA00022775"/>
    </source>
</evidence>
<evidence type="ECO:0000256" key="2">
    <source>
        <dbReference type="ARBA" id="ARBA00022448"/>
    </source>
</evidence>
<evidence type="ECO:0000256" key="9">
    <source>
        <dbReference type="ARBA" id="ARBA00023053"/>
    </source>
</evidence>
<keyword evidence="5 13" id="KW-0479">Metal-binding</keyword>
<organism evidence="15 16">
    <name type="scientific">Paralvinella palmiformis</name>
    <dbReference type="NCBI Taxonomy" id="53620"/>
    <lineage>
        <taxon>Eukaryota</taxon>
        <taxon>Metazoa</taxon>
        <taxon>Spiralia</taxon>
        <taxon>Lophotrochozoa</taxon>
        <taxon>Annelida</taxon>
        <taxon>Polychaeta</taxon>
        <taxon>Sedentaria</taxon>
        <taxon>Canalipalpata</taxon>
        <taxon>Terebellida</taxon>
        <taxon>Terebelliformia</taxon>
        <taxon>Alvinellidae</taxon>
        <taxon>Paralvinella</taxon>
    </lineage>
</organism>
<evidence type="ECO:0000256" key="4">
    <source>
        <dbReference type="ARBA" id="ARBA00022692"/>
    </source>
</evidence>
<evidence type="ECO:0000256" key="10">
    <source>
        <dbReference type="ARBA" id="ARBA00023136"/>
    </source>
</evidence>
<dbReference type="SUPFAM" id="SSF161070">
    <property type="entry name" value="SNF-like"/>
    <property type="match status" value="1"/>
</dbReference>
<evidence type="ECO:0000256" key="14">
    <source>
        <dbReference type="SAM" id="Phobius"/>
    </source>
</evidence>
<evidence type="ECO:0000256" key="3">
    <source>
        <dbReference type="ARBA" id="ARBA00022475"/>
    </source>
</evidence>
<evidence type="ECO:0000256" key="13">
    <source>
        <dbReference type="PIRSR" id="PIRSR600175-1"/>
    </source>
</evidence>
<protein>
    <submittedName>
        <fullName evidence="15">Uncharacterized protein</fullName>
    </submittedName>
</protein>
<feature type="transmembrane region" description="Helical" evidence="14">
    <location>
        <begin position="128"/>
        <end position="149"/>
    </location>
</feature>
<dbReference type="GO" id="GO:0005330">
    <property type="term" value="F:dopamine:sodium symporter activity"/>
    <property type="evidence" value="ECO:0007669"/>
    <property type="project" value="TreeGrafter"/>
</dbReference>
<dbReference type="PROSITE" id="PS50267">
    <property type="entry name" value="NA_NEUROTRAN_SYMP_3"/>
    <property type="match status" value="1"/>
</dbReference>
<dbReference type="GO" id="GO:0051583">
    <property type="term" value="P:dopamine uptake involved in synaptic transmission"/>
    <property type="evidence" value="ECO:0007669"/>
    <property type="project" value="TreeGrafter"/>
</dbReference>
<dbReference type="GO" id="GO:0046872">
    <property type="term" value="F:metal ion binding"/>
    <property type="evidence" value="ECO:0007669"/>
    <property type="project" value="UniProtKB-KW"/>
</dbReference>
<dbReference type="InterPro" id="IPR037272">
    <property type="entry name" value="SNS_sf"/>
</dbReference>
<feature type="transmembrane region" description="Helical" evidence="14">
    <location>
        <begin position="203"/>
        <end position="224"/>
    </location>
</feature>
<reference evidence="15" key="1">
    <citation type="journal article" date="2023" name="Mol. Biol. Evol.">
        <title>Third-Generation Sequencing Reveals the Adaptive Role of the Epigenome in Three Deep-Sea Polychaetes.</title>
        <authorList>
            <person name="Perez M."/>
            <person name="Aroh O."/>
            <person name="Sun Y."/>
            <person name="Lan Y."/>
            <person name="Juniper S.K."/>
            <person name="Young C.R."/>
            <person name="Angers B."/>
            <person name="Qian P.Y."/>
        </authorList>
    </citation>
    <scope>NUCLEOTIDE SEQUENCE</scope>
    <source>
        <strain evidence="15">P08H-3</strain>
    </source>
</reference>
<comment type="caution">
    <text evidence="15">The sequence shown here is derived from an EMBL/GenBank/DDBJ whole genome shotgun (WGS) entry which is preliminary data.</text>
</comment>
<evidence type="ECO:0000256" key="1">
    <source>
        <dbReference type="ARBA" id="ARBA00004651"/>
    </source>
</evidence>
<evidence type="ECO:0000256" key="8">
    <source>
        <dbReference type="ARBA" id="ARBA00022989"/>
    </source>
</evidence>
<keyword evidence="16" id="KW-1185">Reference proteome</keyword>
<keyword evidence="6" id="KW-0532">Neurotransmitter transport</keyword>
<evidence type="ECO:0000256" key="12">
    <source>
        <dbReference type="ARBA" id="ARBA00023180"/>
    </source>
</evidence>
<comment type="subcellular location">
    <subcellularLocation>
        <location evidence="1">Cell membrane</location>
        <topology evidence="1">Multi-pass membrane protein</topology>
    </subcellularLocation>
</comment>
<keyword evidence="9 13" id="KW-0915">Sodium</keyword>
<sequence length="305" mass="33897">MSRYSEYLLRVPILEIPNPSSLYSNDALATSTINCCTSFLAGFVIFSVLGYMSEKTNMPIDKVATEGPGLVFVVYPEAIATLPGATFWSLLFFMMLLTLGLDSSFGGSEAIITALSDEYAIIKNHREIFVGILFTFYFIIGLPSCTQGGSYVVNLMDKYAAGYSILMAVFFETVAVSWLYGVNRFADDIKAMVGFRPGIYWRLCWKFIAPAFILCIMAFGFIQYKPLQVDEYVYPMWANALGWCVALSSILCLPGLAIYNLIITKGTIRQRFKILTTPWRDLQKQSVVVEGGNPGSIAEADPEEV</sequence>
<keyword evidence="12" id="KW-0325">Glycoprotein</keyword>
<feature type="binding site" evidence="13">
    <location>
        <position position="34"/>
    </location>
    <ligand>
        <name>Na(+)</name>
        <dbReference type="ChEBI" id="CHEBI:29101"/>
        <label>1</label>
    </ligand>
</feature>
<dbReference type="GO" id="GO:0032809">
    <property type="term" value="C:neuronal cell body membrane"/>
    <property type="evidence" value="ECO:0007669"/>
    <property type="project" value="TreeGrafter"/>
</dbReference>
<keyword evidence="7" id="KW-0769">Symport</keyword>
<dbReference type="GO" id="GO:0042734">
    <property type="term" value="C:presynaptic membrane"/>
    <property type="evidence" value="ECO:0007669"/>
    <property type="project" value="TreeGrafter"/>
</dbReference>
<dbReference type="InterPro" id="IPR000175">
    <property type="entry name" value="Na/ntran_symport"/>
</dbReference>
<dbReference type="GO" id="GO:0030424">
    <property type="term" value="C:axon"/>
    <property type="evidence" value="ECO:0007669"/>
    <property type="project" value="TreeGrafter"/>
</dbReference>
<keyword evidence="2" id="KW-0813">Transport</keyword>
<feature type="transmembrane region" description="Helical" evidence="14">
    <location>
        <begin position="87"/>
        <end position="107"/>
    </location>
</feature>
<dbReference type="GO" id="GO:0015874">
    <property type="term" value="P:norepinephrine transport"/>
    <property type="evidence" value="ECO:0007669"/>
    <property type="project" value="TreeGrafter"/>
</dbReference>
<gene>
    <name evidence="15" type="ORF">LSH36_247g00045</name>
</gene>
<dbReference type="PANTHER" id="PTHR11616">
    <property type="entry name" value="SODIUM/CHLORIDE DEPENDENT TRANSPORTER"/>
    <property type="match status" value="1"/>
</dbReference>
<dbReference type="Proteomes" id="UP001208570">
    <property type="component" value="Unassembled WGS sequence"/>
</dbReference>
<feature type="binding site" evidence="13">
    <location>
        <position position="103"/>
    </location>
    <ligand>
        <name>Na(+)</name>
        <dbReference type="ChEBI" id="CHEBI:29101"/>
        <label>1</label>
    </ligand>
</feature>
<evidence type="ECO:0000313" key="15">
    <source>
        <dbReference type="EMBL" id="KAK2155143.1"/>
    </source>
</evidence>
<evidence type="ECO:0000256" key="11">
    <source>
        <dbReference type="ARBA" id="ARBA00023157"/>
    </source>
</evidence>
<evidence type="ECO:0000313" key="16">
    <source>
        <dbReference type="Proteomes" id="UP001208570"/>
    </source>
</evidence>
<keyword evidence="3" id="KW-1003">Cell membrane</keyword>
<keyword evidence="10 14" id="KW-0472">Membrane</keyword>
<dbReference type="AlphaFoldDB" id="A0AAD9JMD5"/>
<feature type="binding site" evidence="13">
    <location>
        <position position="102"/>
    </location>
    <ligand>
        <name>Na(+)</name>
        <dbReference type="ChEBI" id="CHEBI:29101"/>
        <label>1</label>
    </ligand>
</feature>
<dbReference type="PANTHER" id="PTHR11616:SF320">
    <property type="entry name" value="SODIUM-DEPENDENT NORADRENALINE TRANSPORTER"/>
    <property type="match status" value="1"/>
</dbReference>
<proteinExistence type="predicted"/>
<dbReference type="PRINTS" id="PR00176">
    <property type="entry name" value="NANEUSMPORT"/>
</dbReference>
<accession>A0AAD9JMD5</accession>
<keyword evidence="4 14" id="KW-0812">Transmembrane</keyword>
<dbReference type="EMBL" id="JAODUP010000247">
    <property type="protein sequence ID" value="KAK2155143.1"/>
    <property type="molecule type" value="Genomic_DNA"/>
</dbReference>
<feature type="transmembrane region" description="Helical" evidence="14">
    <location>
        <begin position="161"/>
        <end position="182"/>
    </location>
</feature>
<evidence type="ECO:0000256" key="5">
    <source>
        <dbReference type="ARBA" id="ARBA00022723"/>
    </source>
</evidence>
<evidence type="ECO:0000256" key="7">
    <source>
        <dbReference type="ARBA" id="ARBA00022847"/>
    </source>
</evidence>
<feature type="transmembrane region" description="Helical" evidence="14">
    <location>
        <begin position="27"/>
        <end position="51"/>
    </location>
</feature>
<feature type="binding site" evidence="13">
    <location>
        <position position="99"/>
    </location>
    <ligand>
        <name>Na(+)</name>
        <dbReference type="ChEBI" id="CHEBI:29101"/>
        <label>1</label>
    </ligand>
</feature>
<keyword evidence="11" id="KW-1015">Disulfide bond</keyword>
<name>A0AAD9JMD5_9ANNE</name>